<keyword evidence="1" id="KW-0472">Membrane</keyword>
<gene>
    <name evidence="2" type="ORF">C8J55DRAFT_499952</name>
</gene>
<evidence type="ECO:0000313" key="3">
    <source>
        <dbReference type="Proteomes" id="UP001150238"/>
    </source>
</evidence>
<protein>
    <submittedName>
        <fullName evidence="2">Uncharacterized protein</fullName>
    </submittedName>
</protein>
<dbReference type="EMBL" id="JANVFS010000003">
    <property type="protein sequence ID" value="KAJ4493833.1"/>
    <property type="molecule type" value="Genomic_DNA"/>
</dbReference>
<keyword evidence="1" id="KW-1133">Transmembrane helix</keyword>
<sequence>MSTSLSQPKAYFVSLFCEAIFAGLYTVLFCAAMYLLLHHRKRHENSTKNVMTAMTVFMYCLSMLHLAFSFQINLVALFDQKASAPLDGVPKSIENTENISACTPIAAETLNCIIGDSIVIWRTWTLWNRSWKVIFFPCALLLGGIVSSGFLVHAIFISLVGQTLFNPKTIGAMVAFGILTTMINFYAIIVIGYRAWSHDREMKVFTSSGSLIMGRFGGQYLRIFLIFIESGFIYCIIPVLMVILFGVADNGVYIVIGMLAQMTGIYPTAIIVLICLQLTQRDIIAQTELATRNMTVRLQQMDHDSQPEYTLTIPASVSTVSSSGSQSYGTQPIRIHVMKDIKDSRSNSGPMDIDKSSSMV</sequence>
<dbReference type="Proteomes" id="UP001150238">
    <property type="component" value="Unassembled WGS sequence"/>
</dbReference>
<feature type="transmembrane region" description="Helical" evidence="1">
    <location>
        <begin position="252"/>
        <end position="276"/>
    </location>
</feature>
<proteinExistence type="predicted"/>
<organism evidence="2 3">
    <name type="scientific">Lentinula lateritia</name>
    <dbReference type="NCBI Taxonomy" id="40482"/>
    <lineage>
        <taxon>Eukaryota</taxon>
        <taxon>Fungi</taxon>
        <taxon>Dikarya</taxon>
        <taxon>Basidiomycota</taxon>
        <taxon>Agaricomycotina</taxon>
        <taxon>Agaricomycetes</taxon>
        <taxon>Agaricomycetidae</taxon>
        <taxon>Agaricales</taxon>
        <taxon>Marasmiineae</taxon>
        <taxon>Omphalotaceae</taxon>
        <taxon>Lentinula</taxon>
    </lineage>
</organism>
<reference evidence="2" key="1">
    <citation type="submission" date="2022-08" db="EMBL/GenBank/DDBJ databases">
        <authorList>
            <consortium name="DOE Joint Genome Institute"/>
            <person name="Min B."/>
            <person name="Riley R."/>
            <person name="Sierra-Patev S."/>
            <person name="Naranjo-Ortiz M."/>
            <person name="Looney B."/>
            <person name="Konkel Z."/>
            <person name="Slot J.C."/>
            <person name="Sakamoto Y."/>
            <person name="Steenwyk J.L."/>
            <person name="Rokas A."/>
            <person name="Carro J."/>
            <person name="Camarero S."/>
            <person name="Ferreira P."/>
            <person name="Molpeceres G."/>
            <person name="Ruiz-Duenas F.J."/>
            <person name="Serrano A."/>
            <person name="Henrissat B."/>
            <person name="Drula E."/>
            <person name="Hughes K.W."/>
            <person name="Mata J.L."/>
            <person name="Ishikawa N.K."/>
            <person name="Vargas-Isla R."/>
            <person name="Ushijima S."/>
            <person name="Smith C.A."/>
            <person name="Ahrendt S."/>
            <person name="Andreopoulos W."/>
            <person name="He G."/>
            <person name="Labutti K."/>
            <person name="Lipzen A."/>
            <person name="Ng V."/>
            <person name="Sandor L."/>
            <person name="Barry K."/>
            <person name="Martinez A.T."/>
            <person name="Xiao Y."/>
            <person name="Gibbons J.G."/>
            <person name="Terashima K."/>
            <person name="Hibbett D.S."/>
            <person name="Grigoriev I.V."/>
        </authorList>
    </citation>
    <scope>NUCLEOTIDE SEQUENCE</scope>
    <source>
        <strain evidence="2">Sp2 HRB7682 ss15</strain>
    </source>
</reference>
<feature type="transmembrane region" description="Helical" evidence="1">
    <location>
        <begin position="56"/>
        <end position="78"/>
    </location>
</feature>
<name>A0A9W9E090_9AGAR</name>
<feature type="transmembrane region" description="Helical" evidence="1">
    <location>
        <begin position="169"/>
        <end position="193"/>
    </location>
</feature>
<dbReference type="AlphaFoldDB" id="A0A9W9E090"/>
<reference evidence="2" key="2">
    <citation type="journal article" date="2023" name="Proc. Natl. Acad. Sci. U.S.A.">
        <title>A global phylogenomic analysis of the shiitake genus Lentinula.</title>
        <authorList>
            <person name="Sierra-Patev S."/>
            <person name="Min B."/>
            <person name="Naranjo-Ortiz M."/>
            <person name="Looney B."/>
            <person name="Konkel Z."/>
            <person name="Slot J.C."/>
            <person name="Sakamoto Y."/>
            <person name="Steenwyk J.L."/>
            <person name="Rokas A."/>
            <person name="Carro J."/>
            <person name="Camarero S."/>
            <person name="Ferreira P."/>
            <person name="Molpeceres G."/>
            <person name="Ruiz-Duenas F.J."/>
            <person name="Serrano A."/>
            <person name="Henrissat B."/>
            <person name="Drula E."/>
            <person name="Hughes K.W."/>
            <person name="Mata J.L."/>
            <person name="Ishikawa N.K."/>
            <person name="Vargas-Isla R."/>
            <person name="Ushijima S."/>
            <person name="Smith C.A."/>
            <person name="Donoghue J."/>
            <person name="Ahrendt S."/>
            <person name="Andreopoulos W."/>
            <person name="He G."/>
            <person name="LaButti K."/>
            <person name="Lipzen A."/>
            <person name="Ng V."/>
            <person name="Riley R."/>
            <person name="Sandor L."/>
            <person name="Barry K."/>
            <person name="Martinez A.T."/>
            <person name="Xiao Y."/>
            <person name="Gibbons J.G."/>
            <person name="Terashima K."/>
            <person name="Grigoriev I.V."/>
            <person name="Hibbett D."/>
        </authorList>
    </citation>
    <scope>NUCLEOTIDE SEQUENCE</scope>
    <source>
        <strain evidence="2">Sp2 HRB7682 ss15</strain>
    </source>
</reference>
<feature type="transmembrane region" description="Helical" evidence="1">
    <location>
        <begin position="223"/>
        <end position="246"/>
    </location>
</feature>
<feature type="transmembrane region" description="Helical" evidence="1">
    <location>
        <begin position="133"/>
        <end position="157"/>
    </location>
</feature>
<comment type="caution">
    <text evidence="2">The sequence shown here is derived from an EMBL/GenBank/DDBJ whole genome shotgun (WGS) entry which is preliminary data.</text>
</comment>
<keyword evidence="1" id="KW-0812">Transmembrane</keyword>
<evidence type="ECO:0000313" key="2">
    <source>
        <dbReference type="EMBL" id="KAJ4493833.1"/>
    </source>
</evidence>
<evidence type="ECO:0000256" key="1">
    <source>
        <dbReference type="SAM" id="Phobius"/>
    </source>
</evidence>
<accession>A0A9W9E090</accession>
<feature type="transmembrane region" description="Helical" evidence="1">
    <location>
        <begin position="12"/>
        <end position="36"/>
    </location>
</feature>